<gene>
    <name evidence="3" type="ORF">SAMN05444417_1792</name>
</gene>
<dbReference type="InterPro" id="IPR000326">
    <property type="entry name" value="PAP2/HPO"/>
</dbReference>
<evidence type="ECO:0000259" key="2">
    <source>
        <dbReference type="SMART" id="SM00014"/>
    </source>
</evidence>
<keyword evidence="4" id="KW-1185">Reference proteome</keyword>
<name>A0A1M6E467_9RHOB</name>
<dbReference type="SUPFAM" id="SSF48317">
    <property type="entry name" value="Acid phosphatase/Vanadium-dependent haloperoxidase"/>
    <property type="match status" value="1"/>
</dbReference>
<protein>
    <submittedName>
        <fullName evidence="3">Undecaprenyl-diphosphatase</fullName>
    </submittedName>
</protein>
<keyword evidence="1" id="KW-1133">Transmembrane helix</keyword>
<dbReference type="Gene3D" id="1.20.144.10">
    <property type="entry name" value="Phosphatidic acid phosphatase type 2/haloperoxidase"/>
    <property type="match status" value="1"/>
</dbReference>
<feature type="domain" description="Phosphatidic acid phosphatase type 2/haloperoxidase" evidence="2">
    <location>
        <begin position="97"/>
        <end position="211"/>
    </location>
</feature>
<dbReference type="RefSeq" id="WP_073328673.1">
    <property type="nucleotide sequence ID" value="NZ_FQYO01000003.1"/>
</dbReference>
<sequence>MRRFAPDLATILVLALAAGGLWAFLELGDAVGEGDWTGFDSAVMLALRAQDDLSDPVGPHWVEIAMRDVTGLGGVALLTLVVIGGAIWLWLRRDAGTALYLVAATGLGMLLSPLFKTLYDRPRPDLVPHGTLVSSASFPSGHTLMATVVWLTLGLLVARRVERRRERGFVLTIAVCIALAVGISRVYLGVHWPTDVLAGWALGAVWALLWAQGARLLARRGRLRGAEGGD</sequence>
<accession>A0A1M6E467</accession>
<evidence type="ECO:0000256" key="1">
    <source>
        <dbReference type="SAM" id="Phobius"/>
    </source>
</evidence>
<dbReference type="Pfam" id="PF01569">
    <property type="entry name" value="PAP2"/>
    <property type="match status" value="1"/>
</dbReference>
<feature type="transmembrane region" description="Helical" evidence="1">
    <location>
        <begin position="169"/>
        <end position="190"/>
    </location>
</feature>
<evidence type="ECO:0000313" key="4">
    <source>
        <dbReference type="Proteomes" id="UP000184292"/>
    </source>
</evidence>
<dbReference type="OrthoDB" id="9801622at2"/>
<feature type="transmembrane region" description="Helical" evidence="1">
    <location>
        <begin position="196"/>
        <end position="218"/>
    </location>
</feature>
<feature type="transmembrane region" description="Helical" evidence="1">
    <location>
        <begin position="139"/>
        <end position="157"/>
    </location>
</feature>
<keyword evidence="1" id="KW-0812">Transmembrane</keyword>
<dbReference type="PANTHER" id="PTHR14969">
    <property type="entry name" value="SPHINGOSINE-1-PHOSPHATE PHOSPHOHYDROLASE"/>
    <property type="match status" value="1"/>
</dbReference>
<dbReference type="CDD" id="cd03392">
    <property type="entry name" value="PAP2_like_2"/>
    <property type="match status" value="1"/>
</dbReference>
<dbReference type="InterPro" id="IPR036938">
    <property type="entry name" value="PAP2/HPO_sf"/>
</dbReference>
<dbReference type="EMBL" id="FQYO01000003">
    <property type="protein sequence ID" value="SHI80286.1"/>
    <property type="molecule type" value="Genomic_DNA"/>
</dbReference>
<dbReference type="Proteomes" id="UP000184292">
    <property type="component" value="Unassembled WGS sequence"/>
</dbReference>
<dbReference type="AlphaFoldDB" id="A0A1M6E467"/>
<dbReference type="SMART" id="SM00014">
    <property type="entry name" value="acidPPc"/>
    <property type="match status" value="1"/>
</dbReference>
<evidence type="ECO:0000313" key="3">
    <source>
        <dbReference type="EMBL" id="SHI80286.1"/>
    </source>
</evidence>
<dbReference type="STRING" id="1447782.SAMN05444417_1792"/>
<proteinExistence type="predicted"/>
<keyword evidence="1" id="KW-0472">Membrane</keyword>
<feature type="transmembrane region" description="Helical" evidence="1">
    <location>
        <begin position="69"/>
        <end position="91"/>
    </location>
</feature>
<reference evidence="3" key="1">
    <citation type="submission" date="2016-11" db="EMBL/GenBank/DDBJ databases">
        <authorList>
            <person name="Jaros S."/>
            <person name="Januszkiewicz K."/>
            <person name="Wedrychowicz H."/>
        </authorList>
    </citation>
    <scope>NUCLEOTIDE SEQUENCE [LARGE SCALE GENOMIC DNA]</scope>
    <source>
        <strain evidence="3">DSM 100565</strain>
    </source>
</reference>
<feature type="transmembrane region" description="Helical" evidence="1">
    <location>
        <begin position="98"/>
        <end position="119"/>
    </location>
</feature>
<dbReference type="PANTHER" id="PTHR14969:SF13">
    <property type="entry name" value="AT30094P"/>
    <property type="match status" value="1"/>
</dbReference>
<organism evidence="3 4">
    <name type="scientific">Wenxinia saemankumensis</name>
    <dbReference type="NCBI Taxonomy" id="1447782"/>
    <lineage>
        <taxon>Bacteria</taxon>
        <taxon>Pseudomonadati</taxon>
        <taxon>Pseudomonadota</taxon>
        <taxon>Alphaproteobacteria</taxon>
        <taxon>Rhodobacterales</taxon>
        <taxon>Roseobacteraceae</taxon>
        <taxon>Wenxinia</taxon>
    </lineage>
</organism>